<sequence>MSGRHTITMNYPASWWRNLWREGAPSGNGKIGASVYGSVQDETILMNHEDLWHLGVKDELPDVAHTLEETRALMTSKAYKQASWHLTNALKAEGYATKLASVLPLGDLKVTMPSGTPFSTYHRQVHMDTGEVEVAWNEGDVRYSRSLFVSRAHDTIVYRIASSADTLSASISFAFHDTDMPQMAALCEKMKASVCKKVDEDTILYAVPHEDGSDYGAVVRVIPTGGKLRTDDTILRVESASEVLVLVKVFVGEAKEVAWSRLVGELRREERSYDDLLDEHLPLHQRLYHSASLRLGEDRAEETSHSTEELLLKAYQGEAPLELIEKMWSFGRYLFISGTYTAGQPFGMYGLWGGDYRLMWCHSMANENIQMMYWHTTVGGLVELLPSMFGRYEDLLEDFRGNARKLYGCRGIYTPAGTTPGIGVPNQIVPVIMNWTGAAGWLAQHFYEYALFTGDEVFLKERALPFMREAALFYEDFLLEKDGELIVMPSVSPENTPSNYMPTGGESLAHPMPTTVNATMDVAIIKELLSHLIEAYERTGEEGDDSTRWRQMLARLPAYTTNKDGPLKEWLHNDFEDRYAHRHLSHLYPLFPGKECTKKETPDLFDAIQTAVEKRELGAQTGWSLVHMASVYARLFDGEKALQSLDLLLRSCVLGNLFTLHNDWRRMGVSMDISTAPVQMDANAGFVNAVQEMLLYVSQTLVHILPALPEKWAQGEVKDFRYSEGRVSFSWNRLRKTFAADIVADRETHVTLQLPEWVSDVQLEGSSTALTILDEAGTYSLQLKVGESLRIQAK</sequence>
<evidence type="ECO:0000259" key="2">
    <source>
        <dbReference type="Pfam" id="PF22124"/>
    </source>
</evidence>
<dbReference type="Pfam" id="PF22124">
    <property type="entry name" value="Glyco_hydro_95_cat"/>
    <property type="match status" value="1"/>
</dbReference>
<dbReference type="Pfam" id="PF14498">
    <property type="entry name" value="Glyco_hyd_65N_2"/>
    <property type="match status" value="1"/>
</dbReference>
<proteinExistence type="predicted"/>
<dbReference type="EMBL" id="SNYJ01000010">
    <property type="protein sequence ID" value="TDQ38320.1"/>
    <property type="molecule type" value="Genomic_DNA"/>
</dbReference>
<dbReference type="GO" id="GO:0005975">
    <property type="term" value="P:carbohydrate metabolic process"/>
    <property type="evidence" value="ECO:0007669"/>
    <property type="project" value="InterPro"/>
</dbReference>
<dbReference type="PANTHER" id="PTHR31084:SF0">
    <property type="entry name" value="ALPHA-L-FUCOSIDASE 2"/>
    <property type="match status" value="1"/>
</dbReference>
<evidence type="ECO:0000313" key="3">
    <source>
        <dbReference type="EMBL" id="TDQ38320.1"/>
    </source>
</evidence>
<gene>
    <name evidence="3" type="ORF">EV213_11061</name>
</gene>
<dbReference type="SUPFAM" id="SSF48208">
    <property type="entry name" value="Six-hairpin glycosidases"/>
    <property type="match status" value="1"/>
</dbReference>
<organism evidence="3 4">
    <name type="scientific">Aureibacillus halotolerans</name>
    <dbReference type="NCBI Taxonomy" id="1508390"/>
    <lineage>
        <taxon>Bacteria</taxon>
        <taxon>Bacillati</taxon>
        <taxon>Bacillota</taxon>
        <taxon>Bacilli</taxon>
        <taxon>Bacillales</taxon>
        <taxon>Bacillaceae</taxon>
        <taxon>Aureibacillus</taxon>
    </lineage>
</organism>
<dbReference type="InterPro" id="IPR016518">
    <property type="entry name" value="Alpha-L-fucosidase"/>
</dbReference>
<dbReference type="InterPro" id="IPR012341">
    <property type="entry name" value="6hp_glycosidase-like_sf"/>
</dbReference>
<protein>
    <submittedName>
        <fullName evidence="3">Alpha-L-fucosidase 2</fullName>
    </submittedName>
</protein>
<dbReference type="PIRSF" id="PIRSF007663">
    <property type="entry name" value="UCP007663"/>
    <property type="match status" value="1"/>
</dbReference>
<dbReference type="Gene3D" id="1.50.10.10">
    <property type="match status" value="1"/>
</dbReference>
<evidence type="ECO:0000259" key="1">
    <source>
        <dbReference type="Pfam" id="PF14498"/>
    </source>
</evidence>
<keyword evidence="4" id="KW-1185">Reference proteome</keyword>
<comment type="caution">
    <text evidence="3">The sequence shown here is derived from an EMBL/GenBank/DDBJ whole genome shotgun (WGS) entry which is preliminary data.</text>
</comment>
<dbReference type="AlphaFoldDB" id="A0A4R6TWS3"/>
<dbReference type="InterPro" id="IPR027414">
    <property type="entry name" value="GH95_N_dom"/>
</dbReference>
<reference evidence="3 4" key="1">
    <citation type="submission" date="2019-03" db="EMBL/GenBank/DDBJ databases">
        <title>Genomic Encyclopedia of Type Strains, Phase IV (KMG-IV): sequencing the most valuable type-strain genomes for metagenomic binning, comparative biology and taxonomic classification.</title>
        <authorList>
            <person name="Goeker M."/>
        </authorList>
    </citation>
    <scope>NUCLEOTIDE SEQUENCE [LARGE SCALE GENOMIC DNA]</scope>
    <source>
        <strain evidence="3 4">DSM 28697</strain>
    </source>
</reference>
<dbReference type="InterPro" id="IPR054363">
    <property type="entry name" value="GH95_cat"/>
</dbReference>
<accession>A0A4R6TWS3</accession>
<dbReference type="Proteomes" id="UP000295632">
    <property type="component" value="Unassembled WGS sequence"/>
</dbReference>
<feature type="domain" description="Glycosyl hydrolase family 95 N-terminal" evidence="1">
    <location>
        <begin position="8"/>
        <end position="249"/>
    </location>
</feature>
<name>A0A4R6TWS3_9BACI</name>
<feature type="domain" description="Glycosyl hydrolase family 95 catalytic" evidence="2">
    <location>
        <begin position="272"/>
        <end position="694"/>
    </location>
</feature>
<dbReference type="RefSeq" id="WP_243740088.1">
    <property type="nucleotide sequence ID" value="NZ_SNYJ01000010.1"/>
</dbReference>
<dbReference type="PANTHER" id="PTHR31084">
    <property type="entry name" value="ALPHA-L-FUCOSIDASE 2"/>
    <property type="match status" value="1"/>
</dbReference>
<evidence type="ECO:0000313" key="4">
    <source>
        <dbReference type="Proteomes" id="UP000295632"/>
    </source>
</evidence>
<dbReference type="GO" id="GO:0004560">
    <property type="term" value="F:alpha-L-fucosidase activity"/>
    <property type="evidence" value="ECO:0007669"/>
    <property type="project" value="InterPro"/>
</dbReference>
<dbReference type="InterPro" id="IPR008928">
    <property type="entry name" value="6-hairpin_glycosidase_sf"/>
</dbReference>